<dbReference type="SUPFAM" id="SSF54975">
    <property type="entry name" value="Acylphosphatase/BLUF domain-like"/>
    <property type="match status" value="1"/>
</dbReference>
<sequence>MTDGRQLRRLQFEYPVPLHRALYVSDAVGEAATSLLDLAEILGASERNNRRDGLTGVLMRDNGCFLQAIEGRRAEVDQLMDRLRADPRHENLRLLSDQSASARLFPQWPMTLVATTPATVRLLNGNRLNQLSHDRAERLLAKAVETLKPVV</sequence>
<dbReference type="InterPro" id="IPR007024">
    <property type="entry name" value="BLUF_domain"/>
</dbReference>
<dbReference type="Gene3D" id="3.30.70.100">
    <property type="match status" value="1"/>
</dbReference>
<dbReference type="SMART" id="SM01034">
    <property type="entry name" value="BLUF"/>
    <property type="match status" value="1"/>
</dbReference>
<proteinExistence type="predicted"/>
<evidence type="ECO:0000313" key="3">
    <source>
        <dbReference type="Proteomes" id="UP001549313"/>
    </source>
</evidence>
<dbReference type="InterPro" id="IPR036046">
    <property type="entry name" value="Acylphosphatase-like_dom_sf"/>
</dbReference>
<evidence type="ECO:0000313" key="2">
    <source>
        <dbReference type="EMBL" id="MET4684046.1"/>
    </source>
</evidence>
<gene>
    <name evidence="2" type="ORF">ABIE19_001976</name>
</gene>
<dbReference type="PROSITE" id="PS50925">
    <property type="entry name" value="BLUF"/>
    <property type="match status" value="1"/>
</dbReference>
<accession>A0ABV2RBU5</accession>
<dbReference type="Proteomes" id="UP001549313">
    <property type="component" value="Unassembled WGS sequence"/>
</dbReference>
<feature type="domain" description="BLUF" evidence="1">
    <location>
        <begin position="18"/>
        <end position="111"/>
    </location>
</feature>
<protein>
    <recommendedName>
        <fullName evidence="1">BLUF domain-containing protein</fullName>
    </recommendedName>
</protein>
<comment type="caution">
    <text evidence="2">The sequence shown here is derived from an EMBL/GenBank/DDBJ whole genome shotgun (WGS) entry which is preliminary data.</text>
</comment>
<reference evidence="2 3" key="1">
    <citation type="submission" date="2024-06" db="EMBL/GenBank/DDBJ databases">
        <title>Sorghum-associated microbial communities from plants grown in Nebraska, USA.</title>
        <authorList>
            <person name="Schachtman D."/>
        </authorList>
    </citation>
    <scope>NUCLEOTIDE SEQUENCE [LARGE SCALE GENOMIC DNA]</scope>
    <source>
        <strain evidence="2 3">2814</strain>
    </source>
</reference>
<evidence type="ECO:0000259" key="1">
    <source>
        <dbReference type="PROSITE" id="PS50925"/>
    </source>
</evidence>
<dbReference type="EMBL" id="JBEPTF010000002">
    <property type="protein sequence ID" value="MET4684046.1"/>
    <property type="molecule type" value="Genomic_DNA"/>
</dbReference>
<dbReference type="Pfam" id="PF04940">
    <property type="entry name" value="BLUF"/>
    <property type="match status" value="1"/>
</dbReference>
<name>A0ABV2RBU5_9CAUL</name>
<keyword evidence="3" id="KW-1185">Reference proteome</keyword>
<organism evidence="2 3">
    <name type="scientific">Brevundimonas faecalis</name>
    <dbReference type="NCBI Taxonomy" id="947378"/>
    <lineage>
        <taxon>Bacteria</taxon>
        <taxon>Pseudomonadati</taxon>
        <taxon>Pseudomonadota</taxon>
        <taxon>Alphaproteobacteria</taxon>
        <taxon>Caulobacterales</taxon>
        <taxon>Caulobacteraceae</taxon>
        <taxon>Brevundimonas</taxon>
    </lineage>
</organism>